<sequence>MSWAADWQLEQSNTATFDLLNELDTHASSYINATHTGAAEGSSDSTGFVTAASSEESYILSPPDASLDELLMFQLATPLPPDQMVEITATPGMPMSLGLRPRSEGDSQCCVECCQMINDLENYIMAELKAFKILLGIIRRAMGKLGELITSQQNSRNLRCIMLFTTLMYQMLELLEACLSIVVAENSRQQGRGLSGTSLGIGFGDFTIDAEEQSAFRTQTILKEVHQAMETLGKLRTLATGSAGALDGSDSGSVSRRSDHYLDLELRFKELRDRIQQR</sequence>
<evidence type="ECO:0000313" key="2">
    <source>
        <dbReference type="Proteomes" id="UP000286045"/>
    </source>
</evidence>
<proteinExistence type="predicted"/>
<dbReference type="Proteomes" id="UP000286045">
    <property type="component" value="Unassembled WGS sequence"/>
</dbReference>
<accession>A0A439CW79</accession>
<keyword evidence="2" id="KW-1185">Reference proteome</keyword>
<name>A0A439CW79_9PEZI</name>
<protein>
    <recommendedName>
        <fullName evidence="3">Aflatoxin regulatory protein domain-containing protein</fullName>
    </recommendedName>
</protein>
<dbReference type="AlphaFoldDB" id="A0A439CW79"/>
<reference evidence="1 2" key="1">
    <citation type="submission" date="2018-12" db="EMBL/GenBank/DDBJ databases">
        <title>Draft genome sequence of Xylaria grammica IHI A82.</title>
        <authorList>
            <person name="Buettner E."/>
            <person name="Kellner H."/>
        </authorList>
    </citation>
    <scope>NUCLEOTIDE SEQUENCE [LARGE SCALE GENOMIC DNA]</scope>
    <source>
        <strain evidence="1 2">IHI A82</strain>
    </source>
</reference>
<dbReference type="EMBL" id="RYZI01000341">
    <property type="protein sequence ID" value="RWA06386.1"/>
    <property type="molecule type" value="Genomic_DNA"/>
</dbReference>
<dbReference type="STRING" id="363999.A0A439CW79"/>
<gene>
    <name evidence="1" type="ORF">EKO27_g8724</name>
</gene>
<evidence type="ECO:0008006" key="3">
    <source>
        <dbReference type="Google" id="ProtNLM"/>
    </source>
</evidence>
<comment type="caution">
    <text evidence="1">The sequence shown here is derived from an EMBL/GenBank/DDBJ whole genome shotgun (WGS) entry which is preliminary data.</text>
</comment>
<organism evidence="1 2">
    <name type="scientific">Xylaria grammica</name>
    <dbReference type="NCBI Taxonomy" id="363999"/>
    <lineage>
        <taxon>Eukaryota</taxon>
        <taxon>Fungi</taxon>
        <taxon>Dikarya</taxon>
        <taxon>Ascomycota</taxon>
        <taxon>Pezizomycotina</taxon>
        <taxon>Sordariomycetes</taxon>
        <taxon>Xylariomycetidae</taxon>
        <taxon>Xylariales</taxon>
        <taxon>Xylariaceae</taxon>
        <taxon>Xylaria</taxon>
    </lineage>
</organism>
<evidence type="ECO:0000313" key="1">
    <source>
        <dbReference type="EMBL" id="RWA06386.1"/>
    </source>
</evidence>